<dbReference type="InterPro" id="IPR008490">
    <property type="entry name" value="Transposase_InsH_N"/>
</dbReference>
<sequence length="324" mass="35274">MAYDYRPIDRDQGFLIPPDIREWLDKDHVAWLVLEAVAAMDTSAFGRARPGRKNTDSAAGKRGYDPDLLLGLLIYAYCVGERSSRRIEKLCQTDVAFRVLCGNDIPDHSVIARFRQRHDSAFADLFTQVLMLCADSGMGNLGRVALDGTKIAANASKGATRSESSLRAAAREMIDDAYAVDRSEEAAARRGHDDSMPPQLRTTEGRRAAIAKALAKIEEQKTADAAREGPGTISAARLRAEKTAARYEEAVAHHQEVSAAWEARRDAGQIPGQKPVATEDNVTVQKAKGVAERAQASYEKMLVPAAEGGRGVTTAPISPTRTRR</sequence>
<accession>A0ABW7KUH5</accession>
<evidence type="ECO:0000256" key="1">
    <source>
        <dbReference type="SAM" id="MobiDB-lite"/>
    </source>
</evidence>
<dbReference type="EMBL" id="JBIMSP010000158">
    <property type="protein sequence ID" value="MFH5246094.1"/>
    <property type="molecule type" value="Genomic_DNA"/>
</dbReference>
<feature type="compositionally biased region" description="Polar residues" evidence="1">
    <location>
        <begin position="315"/>
        <end position="324"/>
    </location>
</feature>
<dbReference type="PANTHER" id="PTHR33408">
    <property type="entry name" value="TRANSPOSASE"/>
    <property type="match status" value="1"/>
</dbReference>
<evidence type="ECO:0000259" key="2">
    <source>
        <dbReference type="Pfam" id="PF05598"/>
    </source>
</evidence>
<dbReference type="Pfam" id="PF05598">
    <property type="entry name" value="DUF772"/>
    <property type="match status" value="1"/>
</dbReference>
<comment type="caution">
    <text evidence="3">The sequence shown here is derived from an EMBL/GenBank/DDBJ whole genome shotgun (WGS) entry which is preliminary data.</text>
</comment>
<evidence type="ECO:0000313" key="3">
    <source>
        <dbReference type="EMBL" id="MFH5246094.1"/>
    </source>
</evidence>
<feature type="compositionally biased region" description="Basic and acidic residues" evidence="1">
    <location>
        <begin position="182"/>
        <end position="195"/>
    </location>
</feature>
<name>A0ABW7KUH5_9NOCA</name>
<organism evidence="3 4">
    <name type="scientific">Antrihabitans spumae</name>
    <dbReference type="NCBI Taxonomy" id="3373370"/>
    <lineage>
        <taxon>Bacteria</taxon>
        <taxon>Bacillati</taxon>
        <taxon>Actinomycetota</taxon>
        <taxon>Actinomycetes</taxon>
        <taxon>Mycobacteriales</taxon>
        <taxon>Nocardiaceae</taxon>
        <taxon>Antrihabitans</taxon>
    </lineage>
</organism>
<dbReference type="PANTHER" id="PTHR33408:SF2">
    <property type="entry name" value="TRANSPOSASE DDE DOMAIN-CONTAINING PROTEIN"/>
    <property type="match status" value="1"/>
</dbReference>
<reference evidence="3 4" key="1">
    <citation type="submission" date="2024-10" db="EMBL/GenBank/DDBJ databases">
        <authorList>
            <person name="Riesco R."/>
        </authorList>
    </citation>
    <scope>NUCLEOTIDE SEQUENCE [LARGE SCALE GENOMIC DNA]</scope>
    <source>
        <strain evidence="3 4">NCIMB 15448</strain>
    </source>
</reference>
<feature type="region of interest" description="Disordered" evidence="1">
    <location>
        <begin position="182"/>
        <end position="204"/>
    </location>
</feature>
<dbReference type="Proteomes" id="UP001609176">
    <property type="component" value="Unassembled WGS sequence"/>
</dbReference>
<dbReference type="RefSeq" id="WP_395126756.1">
    <property type="nucleotide sequence ID" value="NZ_JBIMSP010000158.1"/>
</dbReference>
<evidence type="ECO:0000313" key="4">
    <source>
        <dbReference type="Proteomes" id="UP001609176"/>
    </source>
</evidence>
<feature type="domain" description="Transposase InsH N-terminal" evidence="2">
    <location>
        <begin position="22"/>
        <end position="117"/>
    </location>
</feature>
<feature type="region of interest" description="Disordered" evidence="1">
    <location>
        <begin position="305"/>
        <end position="324"/>
    </location>
</feature>
<protein>
    <submittedName>
        <fullName evidence="3">Transposase</fullName>
    </submittedName>
</protein>
<proteinExistence type="predicted"/>
<gene>
    <name evidence="3" type="ORF">ACHIPV_30245</name>
</gene>